<gene>
    <name evidence="2" type="ORF">ACFFGA_07260</name>
</gene>
<feature type="signal peptide" evidence="1">
    <location>
        <begin position="1"/>
        <end position="20"/>
    </location>
</feature>
<sequence>MKKLVLLFTGMLMGLTSVTAAENVSATQSTDLDLTSRYRYAQPILFVERGVEFLIFADGSFDFNTEVFSTIPDNDNYYYKRPNTRTRRSTNRTYGAPGTQYRQSERGILVLHDNLGRVRRIGNVFINYDRHGRIKRAGTVYMSYRGNQLKQVGGLQILYNRHGDVIGTRGQVNFSNQGCGFCGVTGCTVDHFNYHSHYDDWDDDWNDDEYYYYKKNGKIKKKKKIKN</sequence>
<evidence type="ECO:0000313" key="2">
    <source>
        <dbReference type="EMBL" id="MFC0604345.1"/>
    </source>
</evidence>
<feature type="chain" id="PRO_5047223981" description="MORN repeat protein" evidence="1">
    <location>
        <begin position="21"/>
        <end position="227"/>
    </location>
</feature>
<comment type="caution">
    <text evidence="2">The sequence shown here is derived from an EMBL/GenBank/DDBJ whole genome shotgun (WGS) entry which is preliminary data.</text>
</comment>
<dbReference type="EMBL" id="JBHLTQ010000003">
    <property type="protein sequence ID" value="MFC0604345.1"/>
    <property type="molecule type" value="Genomic_DNA"/>
</dbReference>
<accession>A0ABV6Q7T9</accession>
<protein>
    <recommendedName>
        <fullName evidence="4">MORN repeat protein</fullName>
    </recommendedName>
</protein>
<evidence type="ECO:0000313" key="3">
    <source>
        <dbReference type="Proteomes" id="UP001589832"/>
    </source>
</evidence>
<dbReference type="RefSeq" id="WP_386061788.1">
    <property type="nucleotide sequence ID" value="NZ_JBHLTQ010000003.1"/>
</dbReference>
<organism evidence="2 3">
    <name type="scientific">Winogradskyella pulchriflava</name>
    <dbReference type="NCBI Taxonomy" id="1110688"/>
    <lineage>
        <taxon>Bacteria</taxon>
        <taxon>Pseudomonadati</taxon>
        <taxon>Bacteroidota</taxon>
        <taxon>Flavobacteriia</taxon>
        <taxon>Flavobacteriales</taxon>
        <taxon>Flavobacteriaceae</taxon>
        <taxon>Winogradskyella</taxon>
    </lineage>
</organism>
<evidence type="ECO:0008006" key="4">
    <source>
        <dbReference type="Google" id="ProtNLM"/>
    </source>
</evidence>
<keyword evidence="1" id="KW-0732">Signal</keyword>
<proteinExistence type="predicted"/>
<name>A0ABV6Q7T9_9FLAO</name>
<evidence type="ECO:0000256" key="1">
    <source>
        <dbReference type="SAM" id="SignalP"/>
    </source>
</evidence>
<dbReference type="Proteomes" id="UP001589832">
    <property type="component" value="Unassembled WGS sequence"/>
</dbReference>
<keyword evidence="3" id="KW-1185">Reference proteome</keyword>
<reference evidence="2 3" key="1">
    <citation type="submission" date="2024-09" db="EMBL/GenBank/DDBJ databases">
        <authorList>
            <person name="Sun Q."/>
            <person name="Mori K."/>
        </authorList>
    </citation>
    <scope>NUCLEOTIDE SEQUENCE [LARGE SCALE GENOMIC DNA]</scope>
    <source>
        <strain evidence="2 3">NCAIM B.02481</strain>
    </source>
</reference>